<dbReference type="Pfam" id="PF14015">
    <property type="entry name" value="DUF4231"/>
    <property type="match status" value="1"/>
</dbReference>
<evidence type="ECO:0000256" key="2">
    <source>
        <dbReference type="SAM" id="Phobius"/>
    </source>
</evidence>
<dbReference type="NCBIfam" id="NF033634">
    <property type="entry name" value="SLATT_1"/>
    <property type="match status" value="1"/>
</dbReference>
<name>A0ABS1K595_9MICC</name>
<dbReference type="Proteomes" id="UP000639051">
    <property type="component" value="Unassembled WGS sequence"/>
</dbReference>
<dbReference type="RefSeq" id="WP_189694136.1">
    <property type="nucleotide sequence ID" value="NZ_BNCM01000008.1"/>
</dbReference>
<evidence type="ECO:0000313" key="3">
    <source>
        <dbReference type="EMBL" id="MBL0706851.1"/>
    </source>
</evidence>
<evidence type="ECO:0000256" key="1">
    <source>
        <dbReference type="SAM" id="MobiDB-lite"/>
    </source>
</evidence>
<keyword evidence="2" id="KW-0472">Membrane</keyword>
<feature type="region of interest" description="Disordered" evidence="1">
    <location>
        <begin position="158"/>
        <end position="179"/>
    </location>
</feature>
<organism evidence="3 4">
    <name type="scientific">Sinomonas cellulolyticus</name>
    <dbReference type="NCBI Taxonomy" id="2801916"/>
    <lineage>
        <taxon>Bacteria</taxon>
        <taxon>Bacillati</taxon>
        <taxon>Actinomycetota</taxon>
        <taxon>Actinomycetes</taxon>
        <taxon>Micrococcales</taxon>
        <taxon>Micrococcaceae</taxon>
        <taxon>Sinomonas</taxon>
    </lineage>
</organism>
<proteinExistence type="predicted"/>
<keyword evidence="2" id="KW-0812">Transmembrane</keyword>
<feature type="transmembrane region" description="Helical" evidence="2">
    <location>
        <begin position="50"/>
        <end position="72"/>
    </location>
</feature>
<dbReference type="InterPro" id="IPR025325">
    <property type="entry name" value="DUF4231"/>
</dbReference>
<reference evidence="3 4" key="1">
    <citation type="submission" date="2021-01" db="EMBL/GenBank/DDBJ databases">
        <title>Genome public.</title>
        <authorList>
            <person name="Liu C."/>
            <person name="Sun Q."/>
        </authorList>
    </citation>
    <scope>NUCLEOTIDE SEQUENCE [LARGE SCALE GENOMIC DNA]</scope>
    <source>
        <strain evidence="3 4">JC656</strain>
    </source>
</reference>
<feature type="transmembrane region" description="Helical" evidence="2">
    <location>
        <begin position="78"/>
        <end position="100"/>
    </location>
</feature>
<comment type="caution">
    <text evidence="3">The sequence shown here is derived from an EMBL/GenBank/DDBJ whole genome shotgun (WGS) entry which is preliminary data.</text>
</comment>
<gene>
    <name evidence="3" type="ORF">JJE72_15245</name>
</gene>
<keyword evidence="2" id="KW-1133">Transmembrane helix</keyword>
<protein>
    <submittedName>
        <fullName evidence="3">DUF4231 domain-containing protein</fullName>
    </submittedName>
</protein>
<sequence>MAAESADAPATVSPLPTAAPPAVSQQTEAAVARARSQVAWYGQHATRARVGYVAIKLAQILAGALVPFAASVQAGNAGWVPVTAALGVVVVVLEGVQQLFQFHENWYRYRSANIALASQLALFTAGAGDYAGAANPAALFAQRTEGVVMSENSSWMMTGKGSTGAPAVPPSAEPQAQGA</sequence>
<dbReference type="EMBL" id="JAERRC010000036">
    <property type="protein sequence ID" value="MBL0706851.1"/>
    <property type="molecule type" value="Genomic_DNA"/>
</dbReference>
<accession>A0ABS1K595</accession>
<evidence type="ECO:0000313" key="4">
    <source>
        <dbReference type="Proteomes" id="UP000639051"/>
    </source>
</evidence>
<keyword evidence="4" id="KW-1185">Reference proteome</keyword>
<feature type="region of interest" description="Disordered" evidence="1">
    <location>
        <begin position="1"/>
        <end position="20"/>
    </location>
</feature>